<organism evidence="15">
    <name type="scientific">uncultured Mycoplasmataceae bacterium</name>
    <dbReference type="NCBI Taxonomy" id="300027"/>
    <lineage>
        <taxon>Bacteria</taxon>
        <taxon>Bacillati</taxon>
        <taxon>Mycoplasmatota</taxon>
        <taxon>Mollicutes</taxon>
        <taxon>Mycoplasmataceae</taxon>
        <taxon>environmental samples</taxon>
    </lineage>
</organism>
<dbReference type="InterPro" id="IPR002939">
    <property type="entry name" value="DnaJ_C"/>
</dbReference>
<gene>
    <name evidence="11 15" type="primary">dnaJ</name>
    <name evidence="15" type="ORF">PlMoll_1270</name>
</gene>
<dbReference type="InterPro" id="IPR018253">
    <property type="entry name" value="DnaJ_domain_CS"/>
</dbReference>
<dbReference type="PROSITE" id="PS00636">
    <property type="entry name" value="DNAJ_1"/>
    <property type="match status" value="1"/>
</dbReference>
<evidence type="ECO:0000256" key="1">
    <source>
        <dbReference type="ARBA" id="ARBA00022490"/>
    </source>
</evidence>
<dbReference type="GO" id="GO:0009408">
    <property type="term" value="P:response to heat"/>
    <property type="evidence" value="ECO:0007669"/>
    <property type="project" value="InterPro"/>
</dbReference>
<feature type="binding site" evidence="11">
    <location>
        <position position="176"/>
    </location>
    <ligand>
        <name>Zn(2+)</name>
        <dbReference type="ChEBI" id="CHEBI:29105"/>
        <label>1</label>
    </ligand>
</feature>
<dbReference type="Pfam" id="PF01556">
    <property type="entry name" value="DnaJ_C"/>
    <property type="match status" value="1"/>
</dbReference>
<feature type="binding site" evidence="11">
    <location>
        <position position="220"/>
    </location>
    <ligand>
        <name>Zn(2+)</name>
        <dbReference type="ChEBI" id="CHEBI:29105"/>
        <label>2</label>
    </ligand>
</feature>
<name>A0A6G9HGZ8_9MOLU</name>
<keyword evidence="1 11" id="KW-0963">Cytoplasm</keyword>
<comment type="caution">
    <text evidence="11">Lacks conserved residue(s) required for the propagation of feature annotation.</text>
</comment>
<evidence type="ECO:0000256" key="4">
    <source>
        <dbReference type="ARBA" id="ARBA00022737"/>
    </source>
</evidence>
<keyword evidence="3 11" id="KW-0479">Metal-binding</keyword>
<dbReference type="GO" id="GO:0005524">
    <property type="term" value="F:ATP binding"/>
    <property type="evidence" value="ECO:0007669"/>
    <property type="project" value="InterPro"/>
</dbReference>
<feature type="domain" description="J" evidence="13">
    <location>
        <begin position="7"/>
        <end position="71"/>
    </location>
</feature>
<dbReference type="SMART" id="SM00271">
    <property type="entry name" value="DnaJ"/>
    <property type="match status" value="1"/>
</dbReference>
<dbReference type="PANTHER" id="PTHR43096:SF48">
    <property type="entry name" value="CHAPERONE PROTEIN DNAJ"/>
    <property type="match status" value="1"/>
</dbReference>
<dbReference type="CDD" id="cd10747">
    <property type="entry name" value="DnaJ_C"/>
    <property type="match status" value="1"/>
</dbReference>
<evidence type="ECO:0000256" key="10">
    <source>
        <dbReference type="ARBA" id="ARBA00067609"/>
    </source>
</evidence>
<dbReference type="InterPro" id="IPR008971">
    <property type="entry name" value="HSP40/DnaJ_pept-bd"/>
</dbReference>
<comment type="cofactor">
    <cofactor evidence="11">
        <name>Zn(2+)</name>
        <dbReference type="ChEBI" id="CHEBI:29105"/>
    </cofactor>
    <text evidence="11">Binds 2 Zn(2+) ions per monomer.</text>
</comment>
<dbReference type="CDD" id="cd10719">
    <property type="entry name" value="DnaJ_zf"/>
    <property type="match status" value="1"/>
</dbReference>
<dbReference type="GO" id="GO:0031072">
    <property type="term" value="F:heat shock protein binding"/>
    <property type="evidence" value="ECO:0007669"/>
    <property type="project" value="InterPro"/>
</dbReference>
<evidence type="ECO:0000256" key="7">
    <source>
        <dbReference type="ARBA" id="ARBA00023016"/>
    </source>
</evidence>
<feature type="domain" description="CR-type" evidence="14">
    <location>
        <begin position="160"/>
        <end position="243"/>
    </location>
</feature>
<dbReference type="PRINTS" id="PR00625">
    <property type="entry name" value="JDOMAIN"/>
</dbReference>
<evidence type="ECO:0000259" key="13">
    <source>
        <dbReference type="PROSITE" id="PS50076"/>
    </source>
</evidence>
<dbReference type="GO" id="GO:0042026">
    <property type="term" value="P:protein refolding"/>
    <property type="evidence" value="ECO:0007669"/>
    <property type="project" value="TreeGrafter"/>
</dbReference>
<feature type="binding site" evidence="11">
    <location>
        <position position="231"/>
    </location>
    <ligand>
        <name>Zn(2+)</name>
        <dbReference type="ChEBI" id="CHEBI:29105"/>
        <label>1</label>
    </ligand>
</feature>
<keyword evidence="6 11" id="KW-0862">Zinc</keyword>
<evidence type="ECO:0000259" key="14">
    <source>
        <dbReference type="PROSITE" id="PS51188"/>
    </source>
</evidence>
<dbReference type="GO" id="GO:0051082">
    <property type="term" value="F:unfolded protein binding"/>
    <property type="evidence" value="ECO:0007669"/>
    <property type="project" value="UniProtKB-UniRule"/>
</dbReference>
<reference evidence="15" key="1">
    <citation type="journal article" date="2020" name="J. ISSAAS">
        <title>Lactobacilli and other gastrointestinal microbiota of Peromyscus leucopus, reservoir host for agents of Lyme disease and other zoonoses in North America.</title>
        <authorList>
            <person name="Milovic A."/>
            <person name="Bassam K."/>
            <person name="Shao H."/>
            <person name="Chatzistamou I."/>
            <person name="Tufts D.M."/>
            <person name="Diuk-Wasser M."/>
            <person name="Barbour A.G."/>
        </authorList>
    </citation>
    <scope>NUCLEOTIDE SEQUENCE</scope>
    <source>
        <strain evidence="15">LL85</strain>
    </source>
</reference>
<keyword evidence="7 11" id="KW-0346">Stress response</keyword>
<dbReference type="Pfam" id="PF00226">
    <property type="entry name" value="DnaJ"/>
    <property type="match status" value="1"/>
</dbReference>
<dbReference type="InterPro" id="IPR012724">
    <property type="entry name" value="DnaJ"/>
</dbReference>
<comment type="subcellular location">
    <subcellularLocation>
        <location evidence="11">Cytoplasm</location>
    </subcellularLocation>
</comment>
<evidence type="ECO:0000256" key="2">
    <source>
        <dbReference type="ARBA" id="ARBA00022705"/>
    </source>
</evidence>
<dbReference type="InterPro" id="IPR036410">
    <property type="entry name" value="HSP_DnaJ_Cys-rich_dom_sf"/>
</dbReference>
<dbReference type="GO" id="GO:0006260">
    <property type="term" value="P:DNA replication"/>
    <property type="evidence" value="ECO:0007669"/>
    <property type="project" value="UniProtKB-KW"/>
</dbReference>
<comment type="function">
    <text evidence="11">Participates actively in the response to hyperosmotic and heat shock by preventing the aggregation of stress-denatured proteins and by disaggregating proteins, also in an autonomous, DnaK-independent fashion. Unfolded proteins bind initially to DnaJ; upon interaction with the DnaJ-bound protein, DnaK hydrolyzes its bound ATP, resulting in the formation of a stable complex. GrpE releases ADP from DnaK; ATP binding to DnaK triggers the release of the substrate protein, thus completing the reaction cycle. Several rounds of ATP-dependent interactions between DnaJ, DnaK and GrpE are required for fully efficient folding. Also involved, together with DnaK and GrpE, in the DNA replication of plasmids through activation of initiation proteins.</text>
</comment>
<feature type="binding site" evidence="11">
    <location>
        <position position="191"/>
    </location>
    <ligand>
        <name>Zn(2+)</name>
        <dbReference type="ChEBI" id="CHEBI:29105"/>
        <label>2</label>
    </ligand>
</feature>
<dbReference type="PROSITE" id="PS50076">
    <property type="entry name" value="DNAJ_2"/>
    <property type="match status" value="1"/>
</dbReference>
<dbReference type="PANTHER" id="PTHR43096">
    <property type="entry name" value="DNAJ HOMOLOG 1, MITOCHONDRIAL-RELATED"/>
    <property type="match status" value="1"/>
</dbReference>
<evidence type="ECO:0000256" key="5">
    <source>
        <dbReference type="ARBA" id="ARBA00022771"/>
    </source>
</evidence>
<evidence type="ECO:0000256" key="9">
    <source>
        <dbReference type="ARBA" id="ARBA00061004"/>
    </source>
</evidence>
<comment type="domain">
    <text evidence="11">The J domain is necessary and sufficient to stimulate DnaK ATPase activity. Zinc center 1 plays an important role in the autonomous, DnaK-independent chaperone activity of DnaJ. Zinc center 2 is essential for interaction with DnaK and for DnaJ activity.</text>
</comment>
<feature type="zinc finger region" description="CR-type" evidence="12">
    <location>
        <begin position="160"/>
        <end position="243"/>
    </location>
</feature>
<evidence type="ECO:0000256" key="11">
    <source>
        <dbReference type="HAMAP-Rule" id="MF_01152"/>
    </source>
</evidence>
<feature type="binding site" evidence="11">
    <location>
        <position position="234"/>
    </location>
    <ligand>
        <name>Zn(2+)</name>
        <dbReference type="ChEBI" id="CHEBI:29105"/>
        <label>1</label>
    </ligand>
</feature>
<dbReference type="Pfam" id="PF00684">
    <property type="entry name" value="DnaJ_CXXCXGXG"/>
    <property type="match status" value="1"/>
</dbReference>
<dbReference type="InterPro" id="IPR001305">
    <property type="entry name" value="HSP_DnaJ_Cys-rich_dom"/>
</dbReference>
<feature type="binding site" evidence="11">
    <location>
        <position position="217"/>
    </location>
    <ligand>
        <name>Zn(2+)</name>
        <dbReference type="ChEBI" id="CHEBI:29105"/>
        <label>2</label>
    </ligand>
</feature>
<evidence type="ECO:0000256" key="8">
    <source>
        <dbReference type="ARBA" id="ARBA00023186"/>
    </source>
</evidence>
<evidence type="ECO:0000313" key="15">
    <source>
        <dbReference type="EMBL" id="QIQ09964.1"/>
    </source>
</evidence>
<comment type="similarity">
    <text evidence="9 11">Belongs to the DnaJ family.</text>
</comment>
<dbReference type="AlphaFoldDB" id="A0A6G9HGZ8"/>
<dbReference type="Gene3D" id="1.10.287.110">
    <property type="entry name" value="DnaJ domain"/>
    <property type="match status" value="1"/>
</dbReference>
<dbReference type="CDD" id="cd06257">
    <property type="entry name" value="DnaJ"/>
    <property type="match status" value="1"/>
</dbReference>
<dbReference type="HAMAP" id="MF_01152">
    <property type="entry name" value="DnaJ"/>
    <property type="match status" value="1"/>
</dbReference>
<accession>A0A6G9HGZ8</accession>
<dbReference type="SUPFAM" id="SSF57938">
    <property type="entry name" value="DnaJ/Hsp40 cysteine-rich domain"/>
    <property type="match status" value="1"/>
</dbReference>
<dbReference type="SUPFAM" id="SSF49493">
    <property type="entry name" value="HSP40/DnaJ peptide-binding domain"/>
    <property type="match status" value="2"/>
</dbReference>
<proteinExistence type="inferred from homology"/>
<evidence type="ECO:0000256" key="6">
    <source>
        <dbReference type="ARBA" id="ARBA00022833"/>
    </source>
</evidence>
<dbReference type="GO" id="GO:0005737">
    <property type="term" value="C:cytoplasm"/>
    <property type="evidence" value="ECO:0007669"/>
    <property type="project" value="UniProtKB-SubCell"/>
</dbReference>
<evidence type="ECO:0000256" key="12">
    <source>
        <dbReference type="PROSITE-ProRule" id="PRU00546"/>
    </source>
</evidence>
<comment type="subunit">
    <text evidence="11">Homodimer.</text>
</comment>
<dbReference type="Gene3D" id="2.10.230.10">
    <property type="entry name" value="Heat shock protein DnaJ, cysteine-rich domain"/>
    <property type="match status" value="1"/>
</dbReference>
<dbReference type="EMBL" id="MN991199">
    <property type="protein sequence ID" value="QIQ09964.1"/>
    <property type="molecule type" value="Genomic_DNA"/>
</dbReference>
<dbReference type="InterPro" id="IPR036869">
    <property type="entry name" value="J_dom_sf"/>
</dbReference>
<feature type="binding site" evidence="11">
    <location>
        <position position="194"/>
    </location>
    <ligand>
        <name>Zn(2+)</name>
        <dbReference type="ChEBI" id="CHEBI:29105"/>
        <label>2</label>
    </ligand>
</feature>
<dbReference type="FunFam" id="2.10.230.10:FF:000002">
    <property type="entry name" value="Molecular chaperone DnaJ"/>
    <property type="match status" value="1"/>
</dbReference>
<protein>
    <recommendedName>
        <fullName evidence="10 11">Chaperone protein DnaJ</fullName>
    </recommendedName>
</protein>
<feature type="binding site" evidence="11">
    <location>
        <position position="173"/>
    </location>
    <ligand>
        <name>Zn(2+)</name>
        <dbReference type="ChEBI" id="CHEBI:29105"/>
        <label>1</label>
    </ligand>
</feature>
<keyword evidence="5 11" id="KW-0863">Zinc-finger</keyword>
<dbReference type="Gene3D" id="2.60.260.20">
    <property type="entry name" value="Urease metallochaperone UreE, N-terminal domain"/>
    <property type="match status" value="2"/>
</dbReference>
<keyword evidence="8 11" id="KW-0143">Chaperone</keyword>
<keyword evidence="2 11" id="KW-0235">DNA replication</keyword>
<sequence>MASNKRDYYEILGISKNATADEIKRAFRKLAMKYHPDRNKAPDAESKFKEINEAYEVLSDEQKRKTYDQFGFDGLNSQGFSGGNPFDIFNQFFGGRGNASNVHFSFGGDESGSPFDDIFGNIFGGNHSSRTRSNRNTEEQLYDINIKARFGITFLESILGCHKKIKFKIKKTCPECNGTGASNEPGSTEVCDMCHGSGMVIKQQRTPFGVMQTQGVCPKCHGQGKIIHKKCNTCGGARYLEAEKEIEFDIEPGILNGETIVFKGYGNSIKTRTGDLYLTIFVQDSKVFQRQKNTIYTSVLVDPMKAIVGGNIKVNTPYGIKEIQLRPGTKNNEQITINGFGIKSTKKGLFNRNNGDLVVNIVYASPNKYSSDQIKELKKLANINNPEVEKYYKHVEKELENE</sequence>
<dbReference type="PROSITE" id="PS51188">
    <property type="entry name" value="ZF_CR"/>
    <property type="match status" value="1"/>
</dbReference>
<keyword evidence="4 11" id="KW-0677">Repeat</keyword>
<evidence type="ECO:0000256" key="3">
    <source>
        <dbReference type="ARBA" id="ARBA00022723"/>
    </source>
</evidence>
<dbReference type="SUPFAM" id="SSF46565">
    <property type="entry name" value="Chaperone J-domain"/>
    <property type="match status" value="1"/>
</dbReference>
<dbReference type="GO" id="GO:0008270">
    <property type="term" value="F:zinc ion binding"/>
    <property type="evidence" value="ECO:0007669"/>
    <property type="project" value="UniProtKB-UniRule"/>
</dbReference>
<dbReference type="InterPro" id="IPR001623">
    <property type="entry name" value="DnaJ_domain"/>
</dbReference>